<dbReference type="Proteomes" id="UP001149090">
    <property type="component" value="Unassembled WGS sequence"/>
</dbReference>
<dbReference type="InterPro" id="IPR036910">
    <property type="entry name" value="HMG_box_dom_sf"/>
</dbReference>
<dbReference type="InterPro" id="IPR050342">
    <property type="entry name" value="HMGB"/>
</dbReference>
<sequence>MEQKTTRINKKKKKRNAFPKKPRNGYFIFCADARQTIKEQYPEMSISEIGKLLGKMWNELDPEEKKKYSEKAKQEQEEYSQKLYKLAEKNKRKEEKNISKPKKKAKKRKKKPQNPFFLFSQEVRPQVREKNPKLHQSEISRIIGKMWRNLTDQEKTPYRQKGAELSAQYKEGKKQEKEEKEEKKKEKKKKKKKEKEEKEKEEKEKEEKEKENEKDKDHSN</sequence>
<feature type="region of interest" description="Disordered" evidence="3">
    <location>
        <begin position="64"/>
        <end position="138"/>
    </location>
</feature>
<feature type="compositionally biased region" description="Basic residues" evidence="3">
    <location>
        <begin position="7"/>
        <end position="22"/>
    </location>
</feature>
<keyword evidence="6" id="KW-1185">Reference proteome</keyword>
<feature type="compositionally biased region" description="Basic and acidic residues" evidence="3">
    <location>
        <begin position="194"/>
        <end position="220"/>
    </location>
</feature>
<name>A0A9Q0LKI5_ANAIG</name>
<evidence type="ECO:0000256" key="1">
    <source>
        <dbReference type="ARBA" id="ARBA00023125"/>
    </source>
</evidence>
<feature type="compositionally biased region" description="Basic and acidic residues" evidence="3">
    <location>
        <begin position="64"/>
        <end position="98"/>
    </location>
</feature>
<dbReference type="Gene3D" id="1.10.30.10">
    <property type="entry name" value="High mobility group box domain"/>
    <property type="match status" value="2"/>
</dbReference>
<dbReference type="GO" id="GO:0005634">
    <property type="term" value="C:nucleus"/>
    <property type="evidence" value="ECO:0007669"/>
    <property type="project" value="UniProtKB-UniRule"/>
</dbReference>
<feature type="domain" description="HMG box" evidence="4">
    <location>
        <begin position="109"/>
        <end position="177"/>
    </location>
</feature>
<dbReference type="GO" id="GO:0003677">
    <property type="term" value="F:DNA binding"/>
    <property type="evidence" value="ECO:0007669"/>
    <property type="project" value="UniProtKB-UniRule"/>
</dbReference>
<organism evidence="5 6">
    <name type="scientific">Anaeramoeba ignava</name>
    <name type="common">Anaerobic marine amoeba</name>
    <dbReference type="NCBI Taxonomy" id="1746090"/>
    <lineage>
        <taxon>Eukaryota</taxon>
        <taxon>Metamonada</taxon>
        <taxon>Anaeramoebidae</taxon>
        <taxon>Anaeramoeba</taxon>
    </lineage>
</organism>
<proteinExistence type="predicted"/>
<dbReference type="SUPFAM" id="SSF47095">
    <property type="entry name" value="HMG-box"/>
    <property type="match status" value="2"/>
</dbReference>
<feature type="compositionally biased region" description="Basic and acidic residues" evidence="3">
    <location>
        <begin position="125"/>
        <end position="138"/>
    </location>
</feature>
<feature type="region of interest" description="Disordered" evidence="3">
    <location>
        <begin position="1"/>
        <end position="22"/>
    </location>
</feature>
<feature type="compositionally biased region" description="Basic residues" evidence="3">
    <location>
        <begin position="99"/>
        <end position="112"/>
    </location>
</feature>
<dbReference type="SMART" id="SM00398">
    <property type="entry name" value="HMG"/>
    <property type="match status" value="2"/>
</dbReference>
<evidence type="ECO:0000256" key="3">
    <source>
        <dbReference type="SAM" id="MobiDB-lite"/>
    </source>
</evidence>
<feature type="DNA-binding region" description="HMG box" evidence="2">
    <location>
        <begin position="109"/>
        <end position="177"/>
    </location>
</feature>
<evidence type="ECO:0000256" key="2">
    <source>
        <dbReference type="PROSITE-ProRule" id="PRU00267"/>
    </source>
</evidence>
<evidence type="ECO:0000259" key="4">
    <source>
        <dbReference type="PROSITE" id="PS50118"/>
    </source>
</evidence>
<comment type="caution">
    <text evidence="5">The sequence shown here is derived from an EMBL/GenBank/DDBJ whole genome shotgun (WGS) entry which is preliminary data.</text>
</comment>
<dbReference type="Pfam" id="PF00505">
    <property type="entry name" value="HMG_box"/>
    <property type="match status" value="2"/>
</dbReference>
<dbReference type="EMBL" id="JAPDFW010000070">
    <property type="protein sequence ID" value="KAJ5074512.1"/>
    <property type="molecule type" value="Genomic_DNA"/>
</dbReference>
<dbReference type="PROSITE" id="PS50118">
    <property type="entry name" value="HMG_BOX_2"/>
    <property type="match status" value="2"/>
</dbReference>
<reference evidence="5" key="1">
    <citation type="submission" date="2022-10" db="EMBL/GenBank/DDBJ databases">
        <title>Novel sulphate-reducing endosymbionts in the free-living metamonad Anaeramoeba.</title>
        <authorList>
            <person name="Jerlstrom-Hultqvist J."/>
            <person name="Cepicka I."/>
            <person name="Gallot-Lavallee L."/>
            <person name="Salas-Leiva D."/>
            <person name="Curtis B.A."/>
            <person name="Zahonova K."/>
            <person name="Pipaliya S."/>
            <person name="Dacks J."/>
            <person name="Roger A.J."/>
        </authorList>
    </citation>
    <scope>NUCLEOTIDE SEQUENCE</scope>
    <source>
        <strain evidence="5">BMAN</strain>
    </source>
</reference>
<dbReference type="PRINTS" id="PR00886">
    <property type="entry name" value="HIGHMOBLTY12"/>
</dbReference>
<dbReference type="OMA" id="MMQMGVP"/>
<protein>
    <submittedName>
        <fullName evidence="5">High mobility group protein dsp1</fullName>
    </submittedName>
</protein>
<dbReference type="PANTHER" id="PTHR48112">
    <property type="entry name" value="HIGH MOBILITY GROUP PROTEIN DSP1"/>
    <property type="match status" value="1"/>
</dbReference>
<dbReference type="CDD" id="cd00084">
    <property type="entry name" value="HMG-box_SF"/>
    <property type="match status" value="1"/>
</dbReference>
<feature type="region of interest" description="Disordered" evidence="3">
    <location>
        <begin position="153"/>
        <end position="220"/>
    </location>
</feature>
<dbReference type="InterPro" id="IPR009071">
    <property type="entry name" value="HMG_box_dom"/>
</dbReference>
<feature type="compositionally biased region" description="Basic and acidic residues" evidence="3">
    <location>
        <begin position="170"/>
        <end position="184"/>
    </location>
</feature>
<keyword evidence="1 2" id="KW-0238">DNA-binding</keyword>
<evidence type="ECO:0000313" key="6">
    <source>
        <dbReference type="Proteomes" id="UP001149090"/>
    </source>
</evidence>
<feature type="DNA-binding region" description="HMG box" evidence="2">
    <location>
        <begin position="19"/>
        <end position="87"/>
    </location>
</feature>
<accession>A0A9Q0LKI5</accession>
<evidence type="ECO:0000313" key="5">
    <source>
        <dbReference type="EMBL" id="KAJ5074512.1"/>
    </source>
</evidence>
<keyword evidence="2" id="KW-0539">Nucleus</keyword>
<feature type="domain" description="HMG box" evidence="4">
    <location>
        <begin position="19"/>
        <end position="87"/>
    </location>
</feature>
<dbReference type="OrthoDB" id="1919336at2759"/>
<gene>
    <name evidence="5" type="ORF">M0811_01143</name>
</gene>
<dbReference type="AlphaFoldDB" id="A0A9Q0LKI5"/>